<keyword evidence="1" id="KW-0472">Membrane</keyword>
<proteinExistence type="predicted"/>
<dbReference type="Gene3D" id="3.30.70.1070">
    <property type="entry name" value="Sporulation related repeat"/>
    <property type="match status" value="1"/>
</dbReference>
<dbReference type="InterPro" id="IPR036680">
    <property type="entry name" value="SPOR-like_sf"/>
</dbReference>
<evidence type="ECO:0000313" key="3">
    <source>
        <dbReference type="EMBL" id="VAW93063.1"/>
    </source>
</evidence>
<dbReference type="PROSITE" id="PS51724">
    <property type="entry name" value="SPOR"/>
    <property type="match status" value="1"/>
</dbReference>
<dbReference type="GO" id="GO:0030428">
    <property type="term" value="C:cell septum"/>
    <property type="evidence" value="ECO:0007669"/>
    <property type="project" value="TreeGrafter"/>
</dbReference>
<protein>
    <recommendedName>
        <fullName evidence="2">SPOR domain-containing protein</fullName>
    </recommendedName>
</protein>
<gene>
    <name evidence="3" type="ORF">MNBD_GAMMA22-605</name>
</gene>
<keyword evidence="1" id="KW-1133">Transmembrane helix</keyword>
<dbReference type="InterPro" id="IPR052521">
    <property type="entry name" value="Cell_div_SPOR-domain"/>
</dbReference>
<keyword evidence="1" id="KW-0812">Transmembrane</keyword>
<dbReference type="GO" id="GO:0032153">
    <property type="term" value="C:cell division site"/>
    <property type="evidence" value="ECO:0007669"/>
    <property type="project" value="TreeGrafter"/>
</dbReference>
<dbReference type="EMBL" id="UOFS01000013">
    <property type="protein sequence ID" value="VAW93063.1"/>
    <property type="molecule type" value="Genomic_DNA"/>
</dbReference>
<reference evidence="3" key="1">
    <citation type="submission" date="2018-06" db="EMBL/GenBank/DDBJ databases">
        <authorList>
            <person name="Zhirakovskaya E."/>
        </authorList>
    </citation>
    <scope>NUCLEOTIDE SEQUENCE</scope>
</reference>
<evidence type="ECO:0000256" key="1">
    <source>
        <dbReference type="SAM" id="Phobius"/>
    </source>
</evidence>
<evidence type="ECO:0000259" key="2">
    <source>
        <dbReference type="PROSITE" id="PS51724"/>
    </source>
</evidence>
<accession>A0A3B0ZYT0</accession>
<dbReference type="AlphaFoldDB" id="A0A3B0ZYT0"/>
<dbReference type="PANTHER" id="PTHR38687:SF1">
    <property type="entry name" value="CELL DIVISION PROTEIN DEDD"/>
    <property type="match status" value="1"/>
</dbReference>
<dbReference type="InterPro" id="IPR007730">
    <property type="entry name" value="SPOR-like_dom"/>
</dbReference>
<organism evidence="3">
    <name type="scientific">hydrothermal vent metagenome</name>
    <dbReference type="NCBI Taxonomy" id="652676"/>
    <lineage>
        <taxon>unclassified sequences</taxon>
        <taxon>metagenomes</taxon>
        <taxon>ecological metagenomes</taxon>
    </lineage>
</organism>
<dbReference type="SUPFAM" id="SSF110997">
    <property type="entry name" value="Sporulation related repeat"/>
    <property type="match status" value="1"/>
</dbReference>
<dbReference type="GO" id="GO:0042834">
    <property type="term" value="F:peptidoglycan binding"/>
    <property type="evidence" value="ECO:0007669"/>
    <property type="project" value="InterPro"/>
</dbReference>
<dbReference type="PANTHER" id="PTHR38687">
    <property type="entry name" value="CELL DIVISION PROTEIN DEDD-RELATED"/>
    <property type="match status" value="1"/>
</dbReference>
<dbReference type="Pfam" id="PF05036">
    <property type="entry name" value="SPOR"/>
    <property type="match status" value="1"/>
</dbReference>
<feature type="domain" description="SPOR" evidence="2">
    <location>
        <begin position="146"/>
        <end position="225"/>
    </location>
</feature>
<dbReference type="GO" id="GO:0032506">
    <property type="term" value="P:cytokinetic process"/>
    <property type="evidence" value="ECO:0007669"/>
    <property type="project" value="TreeGrafter"/>
</dbReference>
<name>A0A3B0ZYT0_9ZZZZ</name>
<sequence length="227" mass="25572">MNESDFKQRMVGAIVLIALGVIFIPILLNGEADDDMPLFGSNIPEYHKSITKMKPIDVSSNLTPVKSKSIETIVVDELSPKIVDQKKTKKKQIINNNNNNPDNTSLVKKDTLKEHASTEPDVINVKESKKITSAKKVVKTKKDSNVLKAQTWVIQVGSFSNKKNAIALQNKLQKRKYHAFVEAVTKLSVTSYRVRIGPEVKKVTSEITKKRLKKEMRINGIVMKYKI</sequence>
<feature type="transmembrane region" description="Helical" evidence="1">
    <location>
        <begin position="12"/>
        <end position="28"/>
    </location>
</feature>